<evidence type="ECO:0000256" key="4">
    <source>
        <dbReference type="ARBA" id="ARBA00016436"/>
    </source>
</evidence>
<keyword evidence="6 13" id="KW-0441">Lipid A biosynthesis</keyword>
<dbReference type="STRING" id="106634.TVD_04375"/>
<dbReference type="HAMAP" id="MF_00409">
    <property type="entry name" value="LpxK"/>
    <property type="match status" value="1"/>
</dbReference>
<sequence>MGSFQAWLSARLWDQWSQRGPFAAAMFPLSLAYAGLAEWNRQRQEQARRDISIPARAVIVVGNLTLGGSGKTPMTVWLAKRLRAAGYHPGIVSRGYGGRGDVAGIAVTADSDPVVVGDEPLLIARRTGVPVQVDRDRVRGARALTDQGVDVVIADDGMQHHRLPRDITILMVDGRRRFGNGLCLPAGPLREPKRARERADFVIVTGGEPGPGEIPMELVPSSRLQRVDGAEEARKPHRFARRDAHAIAGIADPERFFRTLEAAKIGIIRHPFPDHHRFLPHQIRFDDELPVLMTEKDAVKCRSFAQDNHWYWPIAARLPTTFEPALLARLETVSRLKHLG</sequence>
<dbReference type="RefSeq" id="WP_018146079.1">
    <property type="nucleotide sequence ID" value="NZ_CP011367.1"/>
</dbReference>
<accession>A0A0G3G0E6</accession>
<comment type="similarity">
    <text evidence="13">Belongs to the LpxK family.</text>
</comment>
<evidence type="ECO:0000313" key="15">
    <source>
        <dbReference type="Proteomes" id="UP000064201"/>
    </source>
</evidence>
<dbReference type="EMBL" id="CP011367">
    <property type="protein sequence ID" value="AKJ94653.1"/>
    <property type="molecule type" value="Genomic_DNA"/>
</dbReference>
<proteinExistence type="inferred from homology"/>
<dbReference type="GO" id="GO:0005886">
    <property type="term" value="C:plasma membrane"/>
    <property type="evidence" value="ECO:0007669"/>
    <property type="project" value="TreeGrafter"/>
</dbReference>
<dbReference type="OrthoDB" id="9766423at2"/>
<dbReference type="UniPathway" id="UPA00359">
    <property type="reaction ID" value="UER00482"/>
</dbReference>
<evidence type="ECO:0000256" key="5">
    <source>
        <dbReference type="ARBA" id="ARBA00022516"/>
    </source>
</evidence>
<dbReference type="PATRIC" id="fig|106634.4.peg.893"/>
<comment type="function">
    <text evidence="1 13">Transfers the gamma-phosphate of ATP to the 4'-position of a tetraacyldisaccharide 1-phosphate intermediate (termed DS-1-P) to form tetraacyldisaccharide 1,4'-bis-phosphate (lipid IVA).</text>
</comment>
<evidence type="ECO:0000256" key="13">
    <source>
        <dbReference type="HAMAP-Rule" id="MF_00409"/>
    </source>
</evidence>
<evidence type="ECO:0000256" key="2">
    <source>
        <dbReference type="ARBA" id="ARBA00004870"/>
    </source>
</evidence>
<dbReference type="InterPro" id="IPR003758">
    <property type="entry name" value="LpxK"/>
</dbReference>
<dbReference type="PANTHER" id="PTHR42724">
    <property type="entry name" value="TETRAACYLDISACCHARIDE 4'-KINASE"/>
    <property type="match status" value="1"/>
</dbReference>
<evidence type="ECO:0000256" key="1">
    <source>
        <dbReference type="ARBA" id="ARBA00002274"/>
    </source>
</evidence>
<evidence type="ECO:0000256" key="7">
    <source>
        <dbReference type="ARBA" id="ARBA00022679"/>
    </source>
</evidence>
<keyword evidence="7 13" id="KW-0808">Transferase</keyword>
<evidence type="ECO:0000256" key="6">
    <source>
        <dbReference type="ARBA" id="ARBA00022556"/>
    </source>
</evidence>
<evidence type="ECO:0000313" key="14">
    <source>
        <dbReference type="EMBL" id="AKJ94653.1"/>
    </source>
</evidence>
<evidence type="ECO:0000256" key="10">
    <source>
        <dbReference type="ARBA" id="ARBA00022840"/>
    </source>
</evidence>
<dbReference type="KEGG" id="tvr:TVD_04375"/>
<keyword evidence="9 13" id="KW-0418">Kinase</keyword>
<dbReference type="Pfam" id="PF02606">
    <property type="entry name" value="LpxK"/>
    <property type="match status" value="1"/>
</dbReference>
<evidence type="ECO:0000256" key="11">
    <source>
        <dbReference type="ARBA" id="ARBA00023098"/>
    </source>
</evidence>
<keyword evidence="10 13" id="KW-0067">ATP-binding</keyword>
<dbReference type="GO" id="GO:0009245">
    <property type="term" value="P:lipid A biosynthetic process"/>
    <property type="evidence" value="ECO:0007669"/>
    <property type="project" value="UniProtKB-UniRule"/>
</dbReference>
<organism evidence="14 15">
    <name type="scientific">Thioalkalivibrio versutus</name>
    <dbReference type="NCBI Taxonomy" id="106634"/>
    <lineage>
        <taxon>Bacteria</taxon>
        <taxon>Pseudomonadati</taxon>
        <taxon>Pseudomonadota</taxon>
        <taxon>Gammaproteobacteria</taxon>
        <taxon>Chromatiales</taxon>
        <taxon>Ectothiorhodospiraceae</taxon>
        <taxon>Thioalkalivibrio</taxon>
    </lineage>
</organism>
<dbReference type="PANTHER" id="PTHR42724:SF1">
    <property type="entry name" value="TETRAACYLDISACCHARIDE 4'-KINASE, MITOCHONDRIAL-RELATED"/>
    <property type="match status" value="1"/>
</dbReference>
<reference evidence="14 15" key="1">
    <citation type="submission" date="2015-04" db="EMBL/GenBank/DDBJ databases">
        <title>Complete Sequence for the Genome of the Thioalkalivibrio versutus D301.</title>
        <authorList>
            <person name="Mu T."/>
            <person name="Zhou J."/>
            <person name="Xu X."/>
        </authorList>
    </citation>
    <scope>NUCLEOTIDE SEQUENCE [LARGE SCALE GENOMIC DNA]</scope>
    <source>
        <strain evidence="14 15">D301</strain>
    </source>
</reference>
<gene>
    <name evidence="13" type="primary">lpxK</name>
    <name evidence="14" type="ORF">TVD_04375</name>
</gene>
<keyword evidence="15" id="KW-1185">Reference proteome</keyword>
<evidence type="ECO:0000256" key="3">
    <source>
        <dbReference type="ARBA" id="ARBA00012071"/>
    </source>
</evidence>
<evidence type="ECO:0000256" key="8">
    <source>
        <dbReference type="ARBA" id="ARBA00022741"/>
    </source>
</evidence>
<comment type="pathway">
    <text evidence="2 13">Glycolipid biosynthesis; lipid IV(A) biosynthesis; lipid IV(A) from (3R)-3-hydroxytetradecanoyl-[acyl-carrier-protein] and UDP-N-acetyl-alpha-D-glucosamine: step 6/6.</text>
</comment>
<feature type="binding site" evidence="13">
    <location>
        <begin position="65"/>
        <end position="72"/>
    </location>
    <ligand>
        <name>ATP</name>
        <dbReference type="ChEBI" id="CHEBI:30616"/>
    </ligand>
</feature>
<evidence type="ECO:0000256" key="9">
    <source>
        <dbReference type="ARBA" id="ARBA00022777"/>
    </source>
</evidence>
<protein>
    <recommendedName>
        <fullName evidence="4 13">Tetraacyldisaccharide 4'-kinase</fullName>
        <ecNumber evidence="3 13">2.7.1.130</ecNumber>
    </recommendedName>
    <alternativeName>
        <fullName evidence="12 13">Lipid A 4'-kinase</fullName>
    </alternativeName>
</protein>
<name>A0A0G3G0E6_9GAMM</name>
<evidence type="ECO:0000256" key="12">
    <source>
        <dbReference type="ARBA" id="ARBA00029757"/>
    </source>
</evidence>
<keyword evidence="11 13" id="KW-0443">Lipid metabolism</keyword>
<dbReference type="InterPro" id="IPR027417">
    <property type="entry name" value="P-loop_NTPase"/>
</dbReference>
<dbReference type="CDD" id="cd01983">
    <property type="entry name" value="SIMIBI"/>
    <property type="match status" value="1"/>
</dbReference>
<comment type="catalytic activity">
    <reaction evidence="13">
        <text>a lipid A disaccharide + ATP = a lipid IVA + ADP + H(+)</text>
        <dbReference type="Rhea" id="RHEA:67840"/>
        <dbReference type="ChEBI" id="CHEBI:15378"/>
        <dbReference type="ChEBI" id="CHEBI:30616"/>
        <dbReference type="ChEBI" id="CHEBI:176343"/>
        <dbReference type="ChEBI" id="CHEBI:176425"/>
        <dbReference type="ChEBI" id="CHEBI:456216"/>
        <dbReference type="EC" id="2.7.1.130"/>
    </reaction>
</comment>
<dbReference type="NCBIfam" id="TIGR00682">
    <property type="entry name" value="lpxK"/>
    <property type="match status" value="1"/>
</dbReference>
<dbReference type="AlphaFoldDB" id="A0A0G3G0E6"/>
<dbReference type="SUPFAM" id="SSF52540">
    <property type="entry name" value="P-loop containing nucleoside triphosphate hydrolases"/>
    <property type="match status" value="1"/>
</dbReference>
<dbReference type="Proteomes" id="UP000064201">
    <property type="component" value="Chromosome"/>
</dbReference>
<dbReference type="GO" id="GO:0005524">
    <property type="term" value="F:ATP binding"/>
    <property type="evidence" value="ECO:0007669"/>
    <property type="project" value="UniProtKB-UniRule"/>
</dbReference>
<dbReference type="GO" id="GO:0009244">
    <property type="term" value="P:lipopolysaccharide core region biosynthetic process"/>
    <property type="evidence" value="ECO:0007669"/>
    <property type="project" value="TreeGrafter"/>
</dbReference>
<dbReference type="GO" id="GO:0009029">
    <property type="term" value="F:lipid-A 4'-kinase activity"/>
    <property type="evidence" value="ECO:0007669"/>
    <property type="project" value="UniProtKB-UniRule"/>
</dbReference>
<keyword evidence="8 13" id="KW-0547">Nucleotide-binding</keyword>
<dbReference type="EC" id="2.7.1.130" evidence="3 13"/>
<keyword evidence="5 13" id="KW-0444">Lipid biosynthesis</keyword>